<feature type="signal peptide" evidence="2">
    <location>
        <begin position="1"/>
        <end position="18"/>
    </location>
</feature>
<dbReference type="PANTHER" id="PTHR46148:SF59">
    <property type="entry name" value="NUCLEOTIDYLTRANSFERASE, RIBONUCLEASE H"/>
    <property type="match status" value="1"/>
</dbReference>
<dbReference type="InterPro" id="IPR056924">
    <property type="entry name" value="SH3_Tf2-1"/>
</dbReference>
<dbReference type="Proteomes" id="UP001151760">
    <property type="component" value="Unassembled WGS sequence"/>
</dbReference>
<accession>A0ABQ5JFN1</accession>
<dbReference type="PANTHER" id="PTHR46148">
    <property type="entry name" value="CHROMO DOMAIN-CONTAINING PROTEIN"/>
    <property type="match status" value="1"/>
</dbReference>
<keyword evidence="2" id="KW-0732">Signal</keyword>
<name>A0ABQ5JFN1_9ASTR</name>
<evidence type="ECO:0000313" key="4">
    <source>
        <dbReference type="EMBL" id="GJU10318.1"/>
    </source>
</evidence>
<comment type="caution">
    <text evidence="4">The sequence shown here is derived from an EMBL/GenBank/DDBJ whole genome shotgun (WGS) entry which is preliminary data.</text>
</comment>
<evidence type="ECO:0000313" key="5">
    <source>
        <dbReference type="Proteomes" id="UP001151760"/>
    </source>
</evidence>
<organism evidence="4 5">
    <name type="scientific">Tanacetum coccineum</name>
    <dbReference type="NCBI Taxonomy" id="301880"/>
    <lineage>
        <taxon>Eukaryota</taxon>
        <taxon>Viridiplantae</taxon>
        <taxon>Streptophyta</taxon>
        <taxon>Embryophyta</taxon>
        <taxon>Tracheophyta</taxon>
        <taxon>Spermatophyta</taxon>
        <taxon>Magnoliopsida</taxon>
        <taxon>eudicotyledons</taxon>
        <taxon>Gunneridae</taxon>
        <taxon>Pentapetalae</taxon>
        <taxon>asterids</taxon>
        <taxon>campanulids</taxon>
        <taxon>Asterales</taxon>
        <taxon>Asteraceae</taxon>
        <taxon>Asteroideae</taxon>
        <taxon>Anthemideae</taxon>
        <taxon>Anthemidinae</taxon>
        <taxon>Tanacetum</taxon>
    </lineage>
</organism>
<proteinExistence type="predicted"/>
<feature type="chain" id="PRO_5046850383" description="Tf2-1-like SH3-like domain-containing protein" evidence="2">
    <location>
        <begin position="19"/>
        <end position="851"/>
    </location>
</feature>
<gene>
    <name evidence="4" type="ORF">Tco_1132714</name>
</gene>
<feature type="coiled-coil region" evidence="1">
    <location>
        <begin position="375"/>
        <end position="423"/>
    </location>
</feature>
<feature type="domain" description="Tf2-1-like SH3-like" evidence="3">
    <location>
        <begin position="134"/>
        <end position="185"/>
    </location>
</feature>
<dbReference type="Pfam" id="PF24626">
    <property type="entry name" value="SH3_Tf2-1"/>
    <property type="match status" value="1"/>
</dbReference>
<evidence type="ECO:0000259" key="3">
    <source>
        <dbReference type="Pfam" id="PF24626"/>
    </source>
</evidence>
<evidence type="ECO:0000256" key="2">
    <source>
        <dbReference type="SAM" id="SignalP"/>
    </source>
</evidence>
<keyword evidence="5" id="KW-1185">Reference proteome</keyword>
<sequence>MDRIWVLLVGSVLDEAHASSLGYSSENEIESPWILSLNFQGQSSEYDVIWVMTIAWNGNSWWTDQLRLRWMIYLVVLADAAENVRDTIRFEYCLASSSEWTKSPVLWAEIGESSLIGPELVQETTDKSVALEGHSVFRKKGKLAPRYVGPFDILERIGLVAYRLRLLEELNSVHDTFHVSNLKKCLADANLHVPLDEIKVDKTLRFVEEPVEIMDREIKKLKRRKIALVKVRWNSKRGPEFTWEHEDQMRIKSASKVFSGRVTPLFPTMMVQNQSQMGEDKAVHKELGDSLVWAATTVSSLEAEQDSGNITQTRSKAIPNEFSSQGTNSGGGPRCQETMGNTISQTRFENVSKHSNDSLIARGNTLQSDEDRLKLDELMAICTNLQNKVLDLEQTKTSQDSEIASLKRRVNKLEKKNRSRTHKLKRLYKVGLTTRVESSDDEERLGEDASKQGRIDAINADEEITLVSVHDMNVSTSEEVTEEVVKVSSASAATTTTAKITTVDDITLAQALEEIKSKGILIEPVKKKDQILLDEETALNLQAKFNEEERLAREKAKKEKKANIALIETWDDIQVKIDADHQLAKRLQAQEQEQLSIEEKATLFQQLLEKRRKHFAAKRAKEKRNKPPTKAQQRKIMCTYLKNMEGYKLKDLKLKGFDSIQEMFDIAFKRVNTFEDFRTELVEGKEKRAGTELAQEITKKQKVEDDKETTELKQCLEIIPDEEEVTIDAIPLAVKSPSIVGWKIHKEGRKSYYQIIRADGKSQMYMIFSHMLKSFDMEDLETLYKLIYMLVEKKYPLTPSTLTKMLEKNLMIDYESEMAYQLLKFIIKQLKKQRSVWKHPPGVDEALNEET</sequence>
<evidence type="ECO:0000256" key="1">
    <source>
        <dbReference type="SAM" id="Coils"/>
    </source>
</evidence>
<reference evidence="4" key="1">
    <citation type="journal article" date="2022" name="Int. J. Mol. Sci.">
        <title>Draft Genome of Tanacetum Coccineum: Genomic Comparison of Closely Related Tanacetum-Family Plants.</title>
        <authorList>
            <person name="Yamashiro T."/>
            <person name="Shiraishi A."/>
            <person name="Nakayama K."/>
            <person name="Satake H."/>
        </authorList>
    </citation>
    <scope>NUCLEOTIDE SEQUENCE</scope>
</reference>
<reference evidence="4" key="2">
    <citation type="submission" date="2022-01" db="EMBL/GenBank/DDBJ databases">
        <authorList>
            <person name="Yamashiro T."/>
            <person name="Shiraishi A."/>
            <person name="Satake H."/>
            <person name="Nakayama K."/>
        </authorList>
    </citation>
    <scope>NUCLEOTIDE SEQUENCE</scope>
</reference>
<protein>
    <recommendedName>
        <fullName evidence="3">Tf2-1-like SH3-like domain-containing protein</fullName>
    </recommendedName>
</protein>
<dbReference type="EMBL" id="BQNB010021812">
    <property type="protein sequence ID" value="GJU10318.1"/>
    <property type="molecule type" value="Genomic_DNA"/>
</dbReference>
<keyword evidence="1" id="KW-0175">Coiled coil</keyword>